<dbReference type="InterPro" id="IPR001650">
    <property type="entry name" value="Helicase_C-like"/>
</dbReference>
<dbReference type="SMART" id="SM00487">
    <property type="entry name" value="DEXDc"/>
    <property type="match status" value="1"/>
</dbReference>
<dbReference type="Pfam" id="PF00176">
    <property type="entry name" value="SNF2-rel_dom"/>
    <property type="match status" value="1"/>
</dbReference>
<dbReference type="RefSeq" id="WP_379599487.1">
    <property type="nucleotide sequence ID" value="NZ_JBHUDE010000166.1"/>
</dbReference>
<dbReference type="Proteomes" id="UP001597221">
    <property type="component" value="Unassembled WGS sequence"/>
</dbReference>
<dbReference type="InterPro" id="IPR014001">
    <property type="entry name" value="Helicase_ATP-bd"/>
</dbReference>
<evidence type="ECO:0000256" key="3">
    <source>
        <dbReference type="ARBA" id="ARBA00022806"/>
    </source>
</evidence>
<name>A0ABW4HXL8_9BACI</name>
<sequence length="553" mass="63807">MDFIKLQTDQTFIKELEKRVESDGPFTSHQLFSLAHQADQAKIIPSFTGLRSLDFLPHMSFLDHQLVTAKETIEKMNGRAILADEVGLGKTIEAGLILKEYMLRGLVKNALILVPASLVNQWVNELNQKFYIPAVSHRKNYNWDGNYILVSSLDTAKRSPHREAILANEYDFVLIDEAHKLKNHKTKNYQFVRQIKKKYCLLLTATPIQNDLMEIFNLIAILRPGHLGDMTTFKQKYTGNKGKVEADTYLKQLIERVMIRNTRENTDLKPSNRHINTIWVDFSKDEASVYDRLNNLKKVNDMFTKMTLLREMCSSREACYLSLNKLLESHGEDEDIQSIIQDIGQLPAHSKADKAVELIQSIGDEKVIIFTEYRATQLYLQWYLQQHGISSVPFQGGFKRGKKDWMIQLFRDRAQVLIATEAGAEGINLQFCHHLINYDLPWNPMKIEQRIGRIHRFGQENDVKIYNIAIKNTIEEHILTILYEKIQLFENVIGELDAILSELNINNFDKEIESIYAESDSLGEAKIKLENLASIVHQMANENKAAGEYYDNR</sequence>
<dbReference type="GO" id="GO:0004386">
    <property type="term" value="F:helicase activity"/>
    <property type="evidence" value="ECO:0007669"/>
    <property type="project" value="UniProtKB-KW"/>
</dbReference>
<feature type="domain" description="Helicase ATP-binding" evidence="5">
    <location>
        <begin position="71"/>
        <end position="225"/>
    </location>
</feature>
<accession>A0ABW4HXL8</accession>
<evidence type="ECO:0000313" key="7">
    <source>
        <dbReference type="EMBL" id="MFD1610011.1"/>
    </source>
</evidence>
<keyword evidence="2 7" id="KW-0378">Hydrolase</keyword>
<proteinExistence type="predicted"/>
<dbReference type="Gene3D" id="3.40.50.300">
    <property type="entry name" value="P-loop containing nucleotide triphosphate hydrolases"/>
    <property type="match status" value="1"/>
</dbReference>
<organism evidence="7 8">
    <name type="scientific">Oceanobacillus luteolus</name>
    <dbReference type="NCBI Taxonomy" id="1274358"/>
    <lineage>
        <taxon>Bacteria</taxon>
        <taxon>Bacillati</taxon>
        <taxon>Bacillota</taxon>
        <taxon>Bacilli</taxon>
        <taxon>Bacillales</taxon>
        <taxon>Bacillaceae</taxon>
        <taxon>Oceanobacillus</taxon>
    </lineage>
</organism>
<dbReference type="PANTHER" id="PTHR10799">
    <property type="entry name" value="SNF2/RAD54 HELICASE FAMILY"/>
    <property type="match status" value="1"/>
</dbReference>
<comment type="caution">
    <text evidence="7">The sequence shown here is derived from an EMBL/GenBank/DDBJ whole genome shotgun (WGS) entry which is preliminary data.</text>
</comment>
<evidence type="ECO:0000256" key="1">
    <source>
        <dbReference type="ARBA" id="ARBA00022741"/>
    </source>
</evidence>
<evidence type="ECO:0000259" key="5">
    <source>
        <dbReference type="PROSITE" id="PS51192"/>
    </source>
</evidence>
<dbReference type="PROSITE" id="PS51192">
    <property type="entry name" value="HELICASE_ATP_BIND_1"/>
    <property type="match status" value="1"/>
</dbReference>
<feature type="domain" description="Helicase C-terminal" evidence="6">
    <location>
        <begin position="351"/>
        <end position="504"/>
    </location>
</feature>
<keyword evidence="1" id="KW-0547">Nucleotide-binding</keyword>
<dbReference type="SUPFAM" id="SSF52540">
    <property type="entry name" value="P-loop containing nucleoside triphosphate hydrolases"/>
    <property type="match status" value="2"/>
</dbReference>
<dbReference type="EMBL" id="JBHUDE010000166">
    <property type="protein sequence ID" value="MFD1610011.1"/>
    <property type="molecule type" value="Genomic_DNA"/>
</dbReference>
<dbReference type="InterPro" id="IPR038718">
    <property type="entry name" value="SNF2-like_sf"/>
</dbReference>
<evidence type="ECO:0000256" key="4">
    <source>
        <dbReference type="ARBA" id="ARBA00022840"/>
    </source>
</evidence>
<evidence type="ECO:0000256" key="2">
    <source>
        <dbReference type="ARBA" id="ARBA00022801"/>
    </source>
</evidence>
<evidence type="ECO:0000259" key="6">
    <source>
        <dbReference type="PROSITE" id="PS51194"/>
    </source>
</evidence>
<dbReference type="Pfam" id="PF00271">
    <property type="entry name" value="Helicase_C"/>
    <property type="match status" value="1"/>
</dbReference>
<dbReference type="CDD" id="cd18793">
    <property type="entry name" value="SF2_C_SNF"/>
    <property type="match status" value="1"/>
</dbReference>
<dbReference type="InterPro" id="IPR049730">
    <property type="entry name" value="SNF2/RAD54-like_C"/>
</dbReference>
<dbReference type="InterPro" id="IPR027417">
    <property type="entry name" value="P-loop_NTPase"/>
</dbReference>
<gene>
    <name evidence="7" type="ORF">ACFSBH_20560</name>
</gene>
<dbReference type="GO" id="GO:0016787">
    <property type="term" value="F:hydrolase activity"/>
    <property type="evidence" value="ECO:0007669"/>
    <property type="project" value="UniProtKB-KW"/>
</dbReference>
<dbReference type="EC" id="3.6.4.-" evidence="7"/>
<protein>
    <submittedName>
        <fullName evidence="7">DEAD/DEAH box helicase</fullName>
        <ecNumber evidence="7">3.6.4.-</ecNumber>
    </submittedName>
</protein>
<dbReference type="SMART" id="SM00490">
    <property type="entry name" value="HELICc"/>
    <property type="match status" value="1"/>
</dbReference>
<dbReference type="InterPro" id="IPR057342">
    <property type="entry name" value="DEXDc_RapA"/>
</dbReference>
<keyword evidence="8" id="KW-1185">Reference proteome</keyword>
<dbReference type="Gene3D" id="3.40.50.10810">
    <property type="entry name" value="Tandem AAA-ATPase domain"/>
    <property type="match status" value="1"/>
</dbReference>
<keyword evidence="4" id="KW-0067">ATP-binding</keyword>
<reference evidence="8" key="1">
    <citation type="journal article" date="2019" name="Int. J. Syst. Evol. Microbiol.">
        <title>The Global Catalogue of Microorganisms (GCM) 10K type strain sequencing project: providing services to taxonomists for standard genome sequencing and annotation.</title>
        <authorList>
            <consortium name="The Broad Institute Genomics Platform"/>
            <consortium name="The Broad Institute Genome Sequencing Center for Infectious Disease"/>
            <person name="Wu L."/>
            <person name="Ma J."/>
        </authorList>
    </citation>
    <scope>NUCLEOTIDE SEQUENCE [LARGE SCALE GENOMIC DNA]</scope>
    <source>
        <strain evidence="8">CGMCC 1.12376</strain>
    </source>
</reference>
<dbReference type="InterPro" id="IPR000330">
    <property type="entry name" value="SNF2_N"/>
</dbReference>
<evidence type="ECO:0000313" key="8">
    <source>
        <dbReference type="Proteomes" id="UP001597221"/>
    </source>
</evidence>
<dbReference type="PROSITE" id="PS51194">
    <property type="entry name" value="HELICASE_CTER"/>
    <property type="match status" value="1"/>
</dbReference>
<keyword evidence="3 7" id="KW-0347">Helicase</keyword>
<dbReference type="CDD" id="cd18011">
    <property type="entry name" value="DEXDc_RapA"/>
    <property type="match status" value="1"/>
</dbReference>